<accession>A0A5R8XY23</accession>
<feature type="transmembrane region" description="Helical" evidence="6">
    <location>
        <begin position="205"/>
        <end position="221"/>
    </location>
</feature>
<dbReference type="InterPro" id="IPR052159">
    <property type="entry name" value="Competence_DNA_uptake"/>
</dbReference>
<keyword evidence="5 6" id="KW-0472">Membrane</keyword>
<feature type="transmembrane region" description="Helical" evidence="6">
    <location>
        <begin position="167"/>
        <end position="193"/>
    </location>
</feature>
<dbReference type="PANTHER" id="PTHR30619">
    <property type="entry name" value="DNA INTERNALIZATION/COMPETENCE PROTEIN COMEC/REC2"/>
    <property type="match status" value="1"/>
</dbReference>
<keyword evidence="2" id="KW-1003">Cell membrane</keyword>
<keyword evidence="9" id="KW-1185">Reference proteome</keyword>
<sequence>MNSLQIVSSKKDFFLIIIFLLFVFLLNIIYEYMKYKDFTSQEVYYSNFKIENIYDKEDFYVLKLQENNLVLYTSIEKNNSIKKLRNINIAILTTNLSFYEFLKGFYTKSIYYDEISTKNTIKEKLFLKINKQHKNEKLQELFSALFLAIPISKVNRKIYTNLSISHLIAISGFHLAILSFIIYWLIYFPYSYLHKRYFIFRNKSADVMAFTILILFLYLLLTNMVPSLLRSFVMFFLAFLFLRSNLKILSFQTLALTFLIIISLFPQFLFSISFWFSIIGVFYIFLYLEYFKNLPKLFSILFFNIWIFFVFNPIVHFFFFDTTIEQLLSPLLTLGFSIFYPFELIFHIFSYGGFLDSFILDFLEYKFTVFDVITPLWFFLFYIVLSIGSVFYNKAFIVLNILMVLFNCHLYL</sequence>
<evidence type="ECO:0000256" key="3">
    <source>
        <dbReference type="ARBA" id="ARBA00022692"/>
    </source>
</evidence>
<evidence type="ECO:0000256" key="6">
    <source>
        <dbReference type="SAM" id="Phobius"/>
    </source>
</evidence>
<evidence type="ECO:0000313" key="8">
    <source>
        <dbReference type="EMBL" id="TLP36240.1"/>
    </source>
</evidence>
<dbReference type="PANTHER" id="PTHR30619:SF7">
    <property type="entry name" value="BETA-LACTAMASE DOMAIN PROTEIN"/>
    <property type="match status" value="1"/>
</dbReference>
<reference evidence="8 9" key="1">
    <citation type="submission" date="2019-05" db="EMBL/GenBank/DDBJ databases">
        <title>Arcobacter sp. nov., isolated from sea sediment.</title>
        <authorList>
            <person name="Kim W."/>
        </authorList>
    </citation>
    <scope>NUCLEOTIDE SEQUENCE [LARGE SCALE GENOMIC DNA]</scope>
    <source>
        <strain evidence="8 9">CAU 1517</strain>
    </source>
</reference>
<evidence type="ECO:0000313" key="9">
    <source>
        <dbReference type="Proteomes" id="UP000308901"/>
    </source>
</evidence>
<dbReference type="EMBL" id="VANU01000006">
    <property type="protein sequence ID" value="TLP36240.1"/>
    <property type="molecule type" value="Genomic_DNA"/>
</dbReference>
<evidence type="ECO:0000256" key="1">
    <source>
        <dbReference type="ARBA" id="ARBA00004651"/>
    </source>
</evidence>
<feature type="transmembrane region" description="Helical" evidence="6">
    <location>
        <begin position="297"/>
        <end position="319"/>
    </location>
</feature>
<evidence type="ECO:0000256" key="5">
    <source>
        <dbReference type="ARBA" id="ARBA00023136"/>
    </source>
</evidence>
<evidence type="ECO:0000256" key="4">
    <source>
        <dbReference type="ARBA" id="ARBA00022989"/>
    </source>
</evidence>
<dbReference type="Pfam" id="PF03772">
    <property type="entry name" value="Competence"/>
    <property type="match status" value="1"/>
</dbReference>
<dbReference type="AlphaFoldDB" id="A0A5R8XY23"/>
<feature type="transmembrane region" description="Helical" evidence="6">
    <location>
        <begin position="249"/>
        <end position="266"/>
    </location>
</feature>
<dbReference type="Proteomes" id="UP000308901">
    <property type="component" value="Unassembled WGS sequence"/>
</dbReference>
<dbReference type="NCBIfam" id="TIGR00360">
    <property type="entry name" value="ComEC_N-term"/>
    <property type="match status" value="1"/>
</dbReference>
<name>A0A5R8XY23_9BACT</name>
<keyword evidence="4 6" id="KW-1133">Transmembrane helix</keyword>
<comment type="subcellular location">
    <subcellularLocation>
        <location evidence="1">Cell membrane</location>
        <topology evidence="1">Multi-pass membrane protein</topology>
    </subcellularLocation>
</comment>
<feature type="transmembrane region" description="Helical" evidence="6">
    <location>
        <begin position="331"/>
        <end position="355"/>
    </location>
</feature>
<evidence type="ECO:0000259" key="7">
    <source>
        <dbReference type="Pfam" id="PF03772"/>
    </source>
</evidence>
<dbReference type="OrthoDB" id="5372341at2"/>
<dbReference type="InterPro" id="IPR004477">
    <property type="entry name" value="ComEC_N"/>
</dbReference>
<dbReference type="GO" id="GO:0005886">
    <property type="term" value="C:plasma membrane"/>
    <property type="evidence" value="ECO:0007669"/>
    <property type="project" value="UniProtKB-SubCell"/>
</dbReference>
<protein>
    <submittedName>
        <fullName evidence="8">ComEC/Rec2 family competence protein</fullName>
    </submittedName>
</protein>
<feature type="transmembrane region" description="Helical" evidence="6">
    <location>
        <begin position="367"/>
        <end position="385"/>
    </location>
</feature>
<organism evidence="8 9">
    <name type="scientific">Arcobacter arenosus</name>
    <dbReference type="NCBI Taxonomy" id="2576037"/>
    <lineage>
        <taxon>Bacteria</taxon>
        <taxon>Pseudomonadati</taxon>
        <taxon>Campylobacterota</taxon>
        <taxon>Epsilonproteobacteria</taxon>
        <taxon>Campylobacterales</taxon>
        <taxon>Arcobacteraceae</taxon>
        <taxon>Arcobacter</taxon>
    </lineage>
</organism>
<gene>
    <name evidence="8" type="ORF">FDK22_13305</name>
</gene>
<evidence type="ECO:0000256" key="2">
    <source>
        <dbReference type="ARBA" id="ARBA00022475"/>
    </source>
</evidence>
<keyword evidence="3 6" id="KW-0812">Transmembrane</keyword>
<feature type="domain" description="ComEC/Rec2-related protein" evidence="7">
    <location>
        <begin position="155"/>
        <end position="340"/>
    </location>
</feature>
<feature type="transmembrane region" description="Helical" evidence="6">
    <location>
        <begin position="13"/>
        <end position="30"/>
    </location>
</feature>
<comment type="caution">
    <text evidence="8">The sequence shown here is derived from an EMBL/GenBank/DDBJ whole genome shotgun (WGS) entry which is preliminary data.</text>
</comment>
<proteinExistence type="predicted"/>